<keyword evidence="2" id="KW-1185">Reference proteome</keyword>
<dbReference type="AlphaFoldDB" id="A0A5C5X4X2"/>
<dbReference type="Proteomes" id="UP000317243">
    <property type="component" value="Unassembled WGS sequence"/>
</dbReference>
<sequence>MELTDVYSGQEIALEGAGFGATPGSIVLRIGGMSLGTQVTRWEDAIATAQLPTLPVTEPVQAELVVMSPTGDVLNTLGVRYAASSPTAPDASAPATTPDSVVVNPGQAISIDGQIGAQQGTVLLVIGGMKLQANVENWTTEQTTAVLPSIQISEPVNGVIQILTADQTVADEIAVVVAPATGKTVASRQ</sequence>
<organism evidence="1 2">
    <name type="scientific">Thalassoglobus neptunius</name>
    <dbReference type="NCBI Taxonomy" id="1938619"/>
    <lineage>
        <taxon>Bacteria</taxon>
        <taxon>Pseudomonadati</taxon>
        <taxon>Planctomycetota</taxon>
        <taxon>Planctomycetia</taxon>
        <taxon>Planctomycetales</taxon>
        <taxon>Planctomycetaceae</taxon>
        <taxon>Thalassoglobus</taxon>
    </lineage>
</organism>
<comment type="caution">
    <text evidence="1">The sequence shown here is derived from an EMBL/GenBank/DDBJ whole genome shotgun (WGS) entry which is preliminary data.</text>
</comment>
<evidence type="ECO:0000313" key="2">
    <source>
        <dbReference type="Proteomes" id="UP000317243"/>
    </source>
</evidence>
<name>A0A5C5X4X2_9PLAN</name>
<gene>
    <name evidence="1" type="ORF">KOR42_10010</name>
</gene>
<evidence type="ECO:0000313" key="1">
    <source>
        <dbReference type="EMBL" id="TWT57639.1"/>
    </source>
</evidence>
<dbReference type="EMBL" id="SIHI01000001">
    <property type="protein sequence ID" value="TWT57639.1"/>
    <property type="molecule type" value="Genomic_DNA"/>
</dbReference>
<reference evidence="1 2" key="1">
    <citation type="submission" date="2019-02" db="EMBL/GenBank/DDBJ databases">
        <title>Deep-cultivation of Planctomycetes and their phenomic and genomic characterization uncovers novel biology.</title>
        <authorList>
            <person name="Wiegand S."/>
            <person name="Jogler M."/>
            <person name="Boedeker C."/>
            <person name="Pinto D."/>
            <person name="Vollmers J."/>
            <person name="Rivas-Marin E."/>
            <person name="Kohn T."/>
            <person name="Peeters S.H."/>
            <person name="Heuer A."/>
            <person name="Rast P."/>
            <person name="Oberbeckmann S."/>
            <person name="Bunk B."/>
            <person name="Jeske O."/>
            <person name="Meyerdierks A."/>
            <person name="Storesund J.E."/>
            <person name="Kallscheuer N."/>
            <person name="Luecker S."/>
            <person name="Lage O.M."/>
            <person name="Pohl T."/>
            <person name="Merkel B.J."/>
            <person name="Hornburger P."/>
            <person name="Mueller R.-W."/>
            <person name="Bruemmer F."/>
            <person name="Labrenz M."/>
            <person name="Spormann A.M."/>
            <person name="Op Den Camp H."/>
            <person name="Overmann J."/>
            <person name="Amann R."/>
            <person name="Jetten M.S.M."/>
            <person name="Mascher T."/>
            <person name="Medema M.H."/>
            <person name="Devos D.P."/>
            <person name="Kaster A.-K."/>
            <person name="Ovreas L."/>
            <person name="Rohde M."/>
            <person name="Galperin M.Y."/>
            <person name="Jogler C."/>
        </authorList>
    </citation>
    <scope>NUCLEOTIDE SEQUENCE [LARGE SCALE GENOMIC DNA]</scope>
    <source>
        <strain evidence="1 2">KOR42</strain>
    </source>
</reference>
<accession>A0A5C5X4X2</accession>
<protein>
    <recommendedName>
        <fullName evidence="3">IPT/TIG domain protein</fullName>
    </recommendedName>
</protein>
<evidence type="ECO:0008006" key="3">
    <source>
        <dbReference type="Google" id="ProtNLM"/>
    </source>
</evidence>
<proteinExistence type="predicted"/>